<dbReference type="Gene3D" id="1.20.58.150">
    <property type="entry name" value="ANTH domain"/>
    <property type="match status" value="1"/>
</dbReference>
<reference evidence="11" key="1">
    <citation type="submission" date="2020-01" db="EMBL/GenBank/DDBJ databases">
        <title>Genome sequence of Kobresia littledalei, the first chromosome-level genome in the family Cyperaceae.</title>
        <authorList>
            <person name="Qu G."/>
        </authorList>
    </citation>
    <scope>NUCLEOTIDE SEQUENCE</scope>
    <source>
        <strain evidence="11">C.B.Clarke</strain>
        <tissue evidence="11">Leaf</tissue>
    </source>
</reference>
<dbReference type="GO" id="GO:0030136">
    <property type="term" value="C:clathrin-coated vesicle"/>
    <property type="evidence" value="ECO:0007669"/>
    <property type="project" value="UniProtKB-SubCell"/>
</dbReference>
<organism evidence="11 12">
    <name type="scientific">Carex littledalei</name>
    <dbReference type="NCBI Taxonomy" id="544730"/>
    <lineage>
        <taxon>Eukaryota</taxon>
        <taxon>Viridiplantae</taxon>
        <taxon>Streptophyta</taxon>
        <taxon>Embryophyta</taxon>
        <taxon>Tracheophyta</taxon>
        <taxon>Spermatophyta</taxon>
        <taxon>Magnoliopsida</taxon>
        <taxon>Liliopsida</taxon>
        <taxon>Poales</taxon>
        <taxon>Cyperaceae</taxon>
        <taxon>Cyperoideae</taxon>
        <taxon>Cariceae</taxon>
        <taxon>Carex</taxon>
        <taxon>Carex subgen. Euthyceras</taxon>
    </lineage>
</organism>
<dbReference type="FunFam" id="1.20.58.150:FF:000003">
    <property type="entry name" value="Putative clathrin assembly protein"/>
    <property type="match status" value="1"/>
</dbReference>
<keyword evidence="4" id="KW-0254">Endocytosis</keyword>
<keyword evidence="8" id="KW-0968">Cytoplasmic vesicle</keyword>
<feature type="compositionally biased region" description="Polar residues" evidence="9">
    <location>
        <begin position="571"/>
        <end position="585"/>
    </location>
</feature>
<feature type="region of interest" description="Disordered" evidence="9">
    <location>
        <begin position="333"/>
        <end position="381"/>
    </location>
</feature>
<evidence type="ECO:0000256" key="9">
    <source>
        <dbReference type="SAM" id="MobiDB-lite"/>
    </source>
</evidence>
<dbReference type="SUPFAM" id="SSF48464">
    <property type="entry name" value="ENTH/VHS domain"/>
    <property type="match status" value="1"/>
</dbReference>
<dbReference type="GO" id="GO:0005905">
    <property type="term" value="C:clathrin-coated pit"/>
    <property type="evidence" value="ECO:0007669"/>
    <property type="project" value="UniProtKB-SubCell"/>
</dbReference>
<keyword evidence="12" id="KW-1185">Reference proteome</keyword>
<comment type="subcellular location">
    <subcellularLocation>
        <location evidence="1">Cytoplasmic vesicle</location>
        <location evidence="1">Clathrin-coated vesicle</location>
    </subcellularLocation>
    <subcellularLocation>
        <location evidence="2">Golgi apparatus</location>
    </subcellularLocation>
    <subcellularLocation>
        <location evidence="3">Membrane</location>
        <location evidence="3">Clathrin-coated pit</location>
    </subcellularLocation>
</comment>
<dbReference type="InterPro" id="IPR048050">
    <property type="entry name" value="ANTH_N_plant"/>
</dbReference>
<dbReference type="GO" id="GO:0000149">
    <property type="term" value="F:SNARE binding"/>
    <property type="evidence" value="ECO:0007669"/>
    <property type="project" value="TreeGrafter"/>
</dbReference>
<evidence type="ECO:0000256" key="8">
    <source>
        <dbReference type="ARBA" id="ARBA00023329"/>
    </source>
</evidence>
<evidence type="ECO:0000256" key="3">
    <source>
        <dbReference type="ARBA" id="ARBA00004600"/>
    </source>
</evidence>
<dbReference type="GO" id="GO:0005546">
    <property type="term" value="F:phosphatidylinositol-4,5-bisphosphate binding"/>
    <property type="evidence" value="ECO:0007669"/>
    <property type="project" value="TreeGrafter"/>
</dbReference>
<dbReference type="GO" id="GO:0005545">
    <property type="term" value="F:1-phosphatidylinositol binding"/>
    <property type="evidence" value="ECO:0007669"/>
    <property type="project" value="InterPro"/>
</dbReference>
<dbReference type="EMBL" id="SWLB01000012">
    <property type="protein sequence ID" value="KAF3332149.1"/>
    <property type="molecule type" value="Genomic_DNA"/>
</dbReference>
<dbReference type="InterPro" id="IPR045192">
    <property type="entry name" value="AP180-like"/>
</dbReference>
<dbReference type="InterPro" id="IPR008942">
    <property type="entry name" value="ENTH_VHS"/>
</dbReference>
<dbReference type="CDD" id="cd03564">
    <property type="entry name" value="ANTH_N"/>
    <property type="match status" value="1"/>
</dbReference>
<dbReference type="PANTHER" id="PTHR22951">
    <property type="entry name" value="CLATHRIN ASSEMBLY PROTEIN"/>
    <property type="match status" value="1"/>
</dbReference>
<comment type="caution">
    <text evidence="11">The sequence shown here is derived from an EMBL/GenBank/DDBJ whole genome shotgun (WGS) entry which is preliminary data.</text>
</comment>
<feature type="region of interest" description="Disordered" evidence="9">
    <location>
        <begin position="553"/>
        <end position="585"/>
    </location>
</feature>
<protein>
    <submittedName>
        <fullName evidence="11">Putative clathrin assembly protein</fullName>
    </submittedName>
</protein>
<evidence type="ECO:0000313" key="12">
    <source>
        <dbReference type="Proteomes" id="UP000623129"/>
    </source>
</evidence>
<feature type="domain" description="ENTH" evidence="10">
    <location>
        <begin position="24"/>
        <end position="161"/>
    </location>
</feature>
<dbReference type="SMART" id="SM00273">
    <property type="entry name" value="ENTH"/>
    <property type="match status" value="1"/>
</dbReference>
<dbReference type="FunFam" id="1.25.40.90:FF:000005">
    <property type="entry name" value="Clathrin assembly protein AP180"/>
    <property type="match status" value="1"/>
</dbReference>
<dbReference type="OrthoDB" id="44015at2759"/>
<proteinExistence type="predicted"/>
<dbReference type="InterPro" id="IPR014712">
    <property type="entry name" value="ANTH_dom_sf"/>
</dbReference>
<evidence type="ECO:0000256" key="1">
    <source>
        <dbReference type="ARBA" id="ARBA00004132"/>
    </source>
</evidence>
<dbReference type="GO" id="GO:0048268">
    <property type="term" value="P:clathrin coat assembly"/>
    <property type="evidence" value="ECO:0007669"/>
    <property type="project" value="InterPro"/>
</dbReference>
<evidence type="ECO:0000259" key="10">
    <source>
        <dbReference type="PROSITE" id="PS50942"/>
    </source>
</evidence>
<dbReference type="SUPFAM" id="SSF89009">
    <property type="entry name" value="GAT-like domain"/>
    <property type="match status" value="1"/>
</dbReference>
<evidence type="ECO:0000256" key="5">
    <source>
        <dbReference type="ARBA" id="ARBA00023034"/>
    </source>
</evidence>
<keyword evidence="7" id="KW-0168">Coated pit</keyword>
<dbReference type="GO" id="GO:0005794">
    <property type="term" value="C:Golgi apparatus"/>
    <property type="evidence" value="ECO:0007669"/>
    <property type="project" value="UniProtKB-SubCell"/>
</dbReference>
<dbReference type="InterPro" id="IPR011417">
    <property type="entry name" value="ANTH_dom"/>
</dbReference>
<dbReference type="InterPro" id="IPR013809">
    <property type="entry name" value="ENTH"/>
</dbReference>
<dbReference type="Proteomes" id="UP000623129">
    <property type="component" value="Unassembled WGS sequence"/>
</dbReference>
<dbReference type="PANTHER" id="PTHR22951:SF5">
    <property type="entry name" value="PHOSPHATIDYLINOSITOL-BINDING CLATHRIN ASSEMBLY PROTEIN LAP"/>
    <property type="match status" value="1"/>
</dbReference>
<evidence type="ECO:0000256" key="6">
    <source>
        <dbReference type="ARBA" id="ARBA00023136"/>
    </source>
</evidence>
<evidence type="ECO:0000313" key="11">
    <source>
        <dbReference type="EMBL" id="KAF3332149.1"/>
    </source>
</evidence>
<sequence length="585" mass="65680">MGTLQTWRKAYGAIKDSTMVGLAKVNSEYKDLDVAIVKATNHVECPPKERHVRKIFLATTASRPRADIAYCIYALARRLSKTHNWTVALKTLIVFHRLLREGDPSFKDELLSYSSRGNILQIANFKDDSSALAWDCSAWLRTYALFIEERLECYRVLKYDIEAERLIRSPQSTSTKGHSRTRTLPSVDLLDQLPSLQQLLFRLIGCQPEGGACNNFLVQYALALVLKESFKIYCAVNDGIINLVDMFFEMPKFDAIKALDVYKRAGQQAENLSDFYEFCKHLELARTFQFPTLRQPPPSFLATMEEYIREAPRDGSTKQLEYTETNLLTYHPEGEAAPQEAEEPVQEEKEEVPEEPELEAEPPEPEPEPQPEPEPATTGDLLGLDQEINPVAIELEQSNALALAIISPEDAAKASTSRDLFDASASGWELALVTAPSSNTSRPVETKLGGGFDKLLLDSLYEDESRRQQIAGGTYAGSLSANPFESTQDPFAMSSGIAPPSNVQMSMLAQQQQQYYQQQYYQQQQYYNNYQPYQQQQQQQQMMIVPQGYQHYNTSPQVGSGNPFGDPLVGSATQRPSLGNSSSLL</sequence>
<dbReference type="AlphaFoldDB" id="A0A833RAL5"/>
<name>A0A833RAL5_9POAL</name>
<gene>
    <name evidence="11" type="ORF">FCM35_KLT03555</name>
</gene>
<evidence type="ECO:0000256" key="4">
    <source>
        <dbReference type="ARBA" id="ARBA00022583"/>
    </source>
</evidence>
<evidence type="ECO:0000256" key="7">
    <source>
        <dbReference type="ARBA" id="ARBA00023176"/>
    </source>
</evidence>
<feature type="compositionally biased region" description="Acidic residues" evidence="9">
    <location>
        <begin position="340"/>
        <end position="371"/>
    </location>
</feature>
<keyword evidence="6" id="KW-0472">Membrane</keyword>
<dbReference type="GO" id="GO:0006900">
    <property type="term" value="P:vesicle budding from membrane"/>
    <property type="evidence" value="ECO:0007669"/>
    <property type="project" value="TreeGrafter"/>
</dbReference>
<dbReference type="PROSITE" id="PS50942">
    <property type="entry name" value="ENTH"/>
    <property type="match status" value="1"/>
</dbReference>
<keyword evidence="5" id="KW-0333">Golgi apparatus</keyword>
<dbReference type="GO" id="GO:0072583">
    <property type="term" value="P:clathrin-dependent endocytosis"/>
    <property type="evidence" value="ECO:0007669"/>
    <property type="project" value="InterPro"/>
</dbReference>
<accession>A0A833RAL5</accession>
<dbReference type="GO" id="GO:0032050">
    <property type="term" value="F:clathrin heavy chain binding"/>
    <property type="evidence" value="ECO:0007669"/>
    <property type="project" value="TreeGrafter"/>
</dbReference>
<evidence type="ECO:0000256" key="2">
    <source>
        <dbReference type="ARBA" id="ARBA00004555"/>
    </source>
</evidence>
<dbReference type="Pfam" id="PF07651">
    <property type="entry name" value="ANTH"/>
    <property type="match status" value="1"/>
</dbReference>
<dbReference type="Gene3D" id="1.25.40.90">
    <property type="match status" value="1"/>
</dbReference>